<dbReference type="InterPro" id="IPR027417">
    <property type="entry name" value="P-loop_NTPase"/>
</dbReference>
<organism evidence="13 14">
    <name type="scientific">SAR86 cluster bacterium BACL1 MAG-120920-bin57</name>
    <dbReference type="NCBI Taxonomy" id="1655571"/>
    <lineage>
        <taxon>Bacteria</taxon>
        <taxon>Pseudomonadati</taxon>
        <taxon>Pseudomonadota</taxon>
        <taxon>Gammaproteobacteria</taxon>
        <taxon>SAR86 cluster</taxon>
    </lineage>
</organism>
<feature type="binding site" evidence="8">
    <location>
        <position position="185"/>
    </location>
    <ligand>
        <name>Zn(2+)</name>
        <dbReference type="ChEBI" id="CHEBI:29105"/>
    </ligand>
</feature>
<comment type="caution">
    <text evidence="13">The sequence shown here is derived from an EMBL/GenBank/DDBJ whole genome shotgun (WGS) entry which is preliminary data.</text>
</comment>
<dbReference type="PROSITE" id="PS00603">
    <property type="entry name" value="TK_CELLULAR_TYPE"/>
    <property type="match status" value="1"/>
</dbReference>
<evidence type="ECO:0000313" key="14">
    <source>
        <dbReference type="Proteomes" id="UP000050874"/>
    </source>
</evidence>
<reference evidence="14" key="1">
    <citation type="submission" date="2015-10" db="EMBL/GenBank/DDBJ databases">
        <title>Metagenome-Assembled Genomes uncover a global brackish microbiome.</title>
        <authorList>
            <person name="Hugerth L.W."/>
            <person name="Larsson J."/>
            <person name="Alneberg J."/>
            <person name="Lindh M.V."/>
            <person name="Legrand C."/>
            <person name="Pinhassi J."/>
            <person name="Andersson A."/>
        </authorList>
    </citation>
    <scope>NUCLEOTIDE SEQUENCE [LARGE SCALE GENOMIC DNA]</scope>
</reference>
<dbReference type="PANTHER" id="PTHR11441:SF0">
    <property type="entry name" value="THYMIDINE KINASE, CYTOSOLIC"/>
    <property type="match status" value="1"/>
</dbReference>
<dbReference type="GO" id="GO:0008270">
    <property type="term" value="F:zinc ion binding"/>
    <property type="evidence" value="ECO:0007669"/>
    <property type="project" value="UniProtKB-UniRule"/>
</dbReference>
<protein>
    <recommendedName>
        <fullName evidence="2 8">Thymidine kinase</fullName>
        <ecNumber evidence="2 8">2.7.1.21</ecNumber>
    </recommendedName>
</protein>
<dbReference type="GO" id="GO:0005829">
    <property type="term" value="C:cytosol"/>
    <property type="evidence" value="ECO:0007669"/>
    <property type="project" value="TreeGrafter"/>
</dbReference>
<evidence type="ECO:0000256" key="6">
    <source>
        <dbReference type="ARBA" id="ARBA00022777"/>
    </source>
</evidence>
<dbReference type="GO" id="GO:0005524">
    <property type="term" value="F:ATP binding"/>
    <property type="evidence" value="ECO:0007669"/>
    <property type="project" value="UniProtKB-UniRule"/>
</dbReference>
<evidence type="ECO:0000256" key="12">
    <source>
        <dbReference type="RuleBase" id="RU004165"/>
    </source>
</evidence>
<dbReference type="PIRSF" id="PIRSF035805">
    <property type="entry name" value="TK_cell"/>
    <property type="match status" value="1"/>
</dbReference>
<keyword evidence="7 8" id="KW-0067">ATP-binding</keyword>
<evidence type="ECO:0000256" key="1">
    <source>
        <dbReference type="ARBA" id="ARBA00007587"/>
    </source>
</evidence>
<evidence type="ECO:0000256" key="7">
    <source>
        <dbReference type="ARBA" id="ARBA00022840"/>
    </source>
</evidence>
<evidence type="ECO:0000256" key="2">
    <source>
        <dbReference type="ARBA" id="ARBA00012118"/>
    </source>
</evidence>
<dbReference type="Gene3D" id="3.40.50.300">
    <property type="entry name" value="P-loop containing nucleotide triphosphate hydrolases"/>
    <property type="match status" value="1"/>
</dbReference>
<dbReference type="Proteomes" id="UP000050874">
    <property type="component" value="Unassembled WGS sequence"/>
</dbReference>
<evidence type="ECO:0000313" key="13">
    <source>
        <dbReference type="EMBL" id="KRO40666.1"/>
    </source>
</evidence>
<dbReference type="GO" id="GO:0071897">
    <property type="term" value="P:DNA biosynthetic process"/>
    <property type="evidence" value="ECO:0007669"/>
    <property type="project" value="UniProtKB-KW"/>
</dbReference>
<evidence type="ECO:0000256" key="10">
    <source>
        <dbReference type="PIRSR" id="PIRSR035805-2"/>
    </source>
</evidence>
<comment type="subunit">
    <text evidence="8">Homotetramer.</text>
</comment>
<comment type="subcellular location">
    <subcellularLocation>
        <location evidence="8">Cytoplasm</location>
    </subcellularLocation>
</comment>
<keyword evidence="8" id="KW-0479">Metal-binding</keyword>
<feature type="binding site" evidence="8">
    <location>
        <begin position="87"/>
        <end position="90"/>
    </location>
    <ligand>
        <name>ATP</name>
        <dbReference type="ChEBI" id="CHEBI:30616"/>
    </ligand>
</feature>
<evidence type="ECO:0000256" key="5">
    <source>
        <dbReference type="ARBA" id="ARBA00022741"/>
    </source>
</evidence>
<dbReference type="InterPro" id="IPR001267">
    <property type="entry name" value="Thymidine_kinase"/>
</dbReference>
<feature type="binding site" evidence="10">
    <location>
        <position position="178"/>
    </location>
    <ligand>
        <name>substrate</name>
    </ligand>
</feature>
<proteinExistence type="inferred from homology"/>
<keyword evidence="8" id="KW-0862">Zinc</keyword>
<feature type="binding site" evidence="8">
    <location>
        <position position="145"/>
    </location>
    <ligand>
        <name>Zn(2+)</name>
        <dbReference type="ChEBI" id="CHEBI:29105"/>
    </ligand>
</feature>
<evidence type="ECO:0000256" key="8">
    <source>
        <dbReference type="HAMAP-Rule" id="MF_00124"/>
    </source>
</evidence>
<dbReference type="HAMAP" id="MF_00124">
    <property type="entry name" value="Thymidine_kinase"/>
    <property type="match status" value="1"/>
</dbReference>
<dbReference type="PANTHER" id="PTHR11441">
    <property type="entry name" value="THYMIDINE KINASE"/>
    <property type="match status" value="1"/>
</dbReference>
<dbReference type="SUPFAM" id="SSF52540">
    <property type="entry name" value="P-loop containing nucleoside triphosphate hydrolases"/>
    <property type="match status" value="1"/>
</dbReference>
<evidence type="ECO:0000256" key="4">
    <source>
        <dbReference type="ARBA" id="ARBA00022679"/>
    </source>
</evidence>
<feature type="binding site" evidence="8">
    <location>
        <position position="182"/>
    </location>
    <ligand>
        <name>Zn(2+)</name>
        <dbReference type="ChEBI" id="CHEBI:29105"/>
    </ligand>
</feature>
<keyword evidence="8" id="KW-0963">Cytoplasm</keyword>
<feature type="binding site" evidence="8">
    <location>
        <position position="147"/>
    </location>
    <ligand>
        <name>Zn(2+)</name>
        <dbReference type="ChEBI" id="CHEBI:29105"/>
    </ligand>
</feature>
<dbReference type="Pfam" id="PF00265">
    <property type="entry name" value="TK"/>
    <property type="match status" value="1"/>
</dbReference>
<keyword evidence="3 8" id="KW-0237">DNA synthesis</keyword>
<dbReference type="EMBL" id="LIAV01000078">
    <property type="protein sequence ID" value="KRO40666.1"/>
    <property type="molecule type" value="Genomic_DNA"/>
</dbReference>
<dbReference type="NCBIfam" id="NF003300">
    <property type="entry name" value="PRK04296.1-5"/>
    <property type="match status" value="1"/>
</dbReference>
<dbReference type="AlphaFoldDB" id="A0A0R2PYS2"/>
<accession>A0A0R2PYS2</accession>
<keyword evidence="5 8" id="KW-0547">Nucleotide-binding</keyword>
<comment type="similarity">
    <text evidence="1 8 12">Belongs to the thymidine kinase family.</text>
</comment>
<dbReference type="GO" id="GO:0004797">
    <property type="term" value="F:thymidine kinase activity"/>
    <property type="evidence" value="ECO:0007669"/>
    <property type="project" value="UniProtKB-UniRule"/>
</dbReference>
<feature type="binding site" evidence="10">
    <location>
        <begin position="170"/>
        <end position="173"/>
    </location>
    <ligand>
        <name>substrate</name>
    </ligand>
</feature>
<evidence type="ECO:0000256" key="3">
    <source>
        <dbReference type="ARBA" id="ARBA00022634"/>
    </source>
</evidence>
<dbReference type="SUPFAM" id="SSF57716">
    <property type="entry name" value="Glucocorticoid receptor-like (DNA-binding domain)"/>
    <property type="match status" value="1"/>
</dbReference>
<sequence>MAKVHFFYSTMNAGKSTALLQSNFNYQERGMDTLLFLPEIDAASNNNKIHSRIGLTAAAHPVSTDFNFYKFVSEEQMKKPIHCILIDEAQFLTKDQIRQVCKISDELNIPAMCYGIRTDFQGQLFEGSAELLALADYLIELKTVCDCGRKAIMVVRLDEHGKVVTDGDQIKIGGNDTYKVFCRKHFRELTQLI</sequence>
<dbReference type="InterPro" id="IPR020633">
    <property type="entry name" value="Thymidine_kinase_CS"/>
</dbReference>
<name>A0A0R2PYS2_9GAMM</name>
<evidence type="ECO:0000256" key="11">
    <source>
        <dbReference type="RuleBase" id="RU000544"/>
    </source>
</evidence>
<dbReference type="Gene3D" id="3.30.60.20">
    <property type="match status" value="1"/>
</dbReference>
<evidence type="ECO:0000256" key="9">
    <source>
        <dbReference type="PIRSR" id="PIRSR035805-1"/>
    </source>
</evidence>
<keyword evidence="6 8" id="KW-0418">Kinase</keyword>
<keyword evidence="4 8" id="KW-0808">Transferase</keyword>
<dbReference type="EC" id="2.7.1.21" evidence="2 8"/>
<comment type="catalytic activity">
    <reaction evidence="8 11">
        <text>thymidine + ATP = dTMP + ADP + H(+)</text>
        <dbReference type="Rhea" id="RHEA:19129"/>
        <dbReference type="ChEBI" id="CHEBI:15378"/>
        <dbReference type="ChEBI" id="CHEBI:17748"/>
        <dbReference type="ChEBI" id="CHEBI:30616"/>
        <dbReference type="ChEBI" id="CHEBI:63528"/>
        <dbReference type="ChEBI" id="CHEBI:456216"/>
        <dbReference type="EC" id="2.7.1.21"/>
    </reaction>
</comment>
<gene>
    <name evidence="8" type="primary">tdk</name>
    <name evidence="13" type="ORF">ABR63_04680</name>
</gene>
<dbReference type="GO" id="GO:0046104">
    <property type="term" value="P:thymidine metabolic process"/>
    <property type="evidence" value="ECO:0007669"/>
    <property type="project" value="TreeGrafter"/>
</dbReference>
<feature type="binding site" evidence="8">
    <location>
        <begin position="9"/>
        <end position="16"/>
    </location>
    <ligand>
        <name>ATP</name>
        <dbReference type="ChEBI" id="CHEBI:30616"/>
    </ligand>
</feature>
<feature type="active site" description="Proton acceptor" evidence="8 9">
    <location>
        <position position="88"/>
    </location>
</feature>